<dbReference type="AlphaFoldDB" id="A0A9D9IEW7"/>
<proteinExistence type="predicted"/>
<sequence>MEEETMTQQASITDRLNKVINHIAHDGTINISDCKYDEIRNFMYLWNLFEKEFFKSGSKYQLPNALKQNNLSIDQIVIDETFKHFQDRYQDTIKLKKLRLSPENEKQVYDTLTKVYISADERRQTIITIIYRYRCNLFHGSKEIASLWNQEDNFIHANQFMLACLEAKLNIN</sequence>
<dbReference type="Proteomes" id="UP000823603">
    <property type="component" value="Unassembled WGS sequence"/>
</dbReference>
<evidence type="ECO:0008006" key="3">
    <source>
        <dbReference type="Google" id="ProtNLM"/>
    </source>
</evidence>
<name>A0A9D9IEW7_9BACT</name>
<organism evidence="1 2">
    <name type="scientific">Candidatus Cryptobacteroides faecavium</name>
    <dbReference type="NCBI Taxonomy" id="2840762"/>
    <lineage>
        <taxon>Bacteria</taxon>
        <taxon>Pseudomonadati</taxon>
        <taxon>Bacteroidota</taxon>
        <taxon>Bacteroidia</taxon>
        <taxon>Bacteroidales</taxon>
        <taxon>Candidatus Cryptobacteroides</taxon>
    </lineage>
</organism>
<gene>
    <name evidence="1" type="ORF">IAB82_06740</name>
</gene>
<protein>
    <recommendedName>
        <fullName evidence="3">Apea-like HEPN domain-containing protein</fullName>
    </recommendedName>
</protein>
<reference evidence="1" key="1">
    <citation type="submission" date="2020-10" db="EMBL/GenBank/DDBJ databases">
        <authorList>
            <person name="Gilroy R."/>
        </authorList>
    </citation>
    <scope>NUCLEOTIDE SEQUENCE</scope>
    <source>
        <strain evidence="1">B2-22910</strain>
    </source>
</reference>
<dbReference type="EMBL" id="JADIMB010000098">
    <property type="protein sequence ID" value="MBO8471473.1"/>
    <property type="molecule type" value="Genomic_DNA"/>
</dbReference>
<comment type="caution">
    <text evidence="1">The sequence shown here is derived from an EMBL/GenBank/DDBJ whole genome shotgun (WGS) entry which is preliminary data.</text>
</comment>
<accession>A0A9D9IEW7</accession>
<reference evidence="1" key="2">
    <citation type="journal article" date="2021" name="PeerJ">
        <title>Extensive microbial diversity within the chicken gut microbiome revealed by metagenomics and culture.</title>
        <authorList>
            <person name="Gilroy R."/>
            <person name="Ravi A."/>
            <person name="Getino M."/>
            <person name="Pursley I."/>
            <person name="Horton D.L."/>
            <person name="Alikhan N.F."/>
            <person name="Baker D."/>
            <person name="Gharbi K."/>
            <person name="Hall N."/>
            <person name="Watson M."/>
            <person name="Adriaenssens E.M."/>
            <person name="Foster-Nyarko E."/>
            <person name="Jarju S."/>
            <person name="Secka A."/>
            <person name="Antonio M."/>
            <person name="Oren A."/>
            <person name="Chaudhuri R.R."/>
            <person name="La Ragione R."/>
            <person name="Hildebrand F."/>
            <person name="Pallen M.J."/>
        </authorList>
    </citation>
    <scope>NUCLEOTIDE SEQUENCE</scope>
    <source>
        <strain evidence="1">B2-22910</strain>
    </source>
</reference>
<evidence type="ECO:0000313" key="2">
    <source>
        <dbReference type="Proteomes" id="UP000823603"/>
    </source>
</evidence>
<evidence type="ECO:0000313" key="1">
    <source>
        <dbReference type="EMBL" id="MBO8471473.1"/>
    </source>
</evidence>